<feature type="compositionally biased region" description="Basic and acidic residues" evidence="10">
    <location>
        <begin position="144"/>
        <end position="153"/>
    </location>
</feature>
<feature type="compositionally biased region" description="Basic and acidic residues" evidence="10">
    <location>
        <begin position="600"/>
        <end position="626"/>
    </location>
</feature>
<dbReference type="EnsemblMetazoa" id="XM_038214325.1">
    <property type="protein sequence ID" value="XP_038070253.1"/>
    <property type="gene ID" value="LOC119739390"/>
</dbReference>
<feature type="compositionally biased region" description="Basic and acidic residues" evidence="10">
    <location>
        <begin position="867"/>
        <end position="876"/>
    </location>
</feature>
<keyword evidence="8" id="KW-0539">Nucleus</keyword>
<feature type="compositionally biased region" description="Low complexity" evidence="10">
    <location>
        <begin position="1872"/>
        <end position="1892"/>
    </location>
</feature>
<feature type="compositionally biased region" description="Polar residues" evidence="10">
    <location>
        <begin position="1"/>
        <end position="17"/>
    </location>
</feature>
<evidence type="ECO:0000313" key="12">
    <source>
        <dbReference type="EnsemblMetazoa" id="XP_038070253.1"/>
    </source>
</evidence>
<feature type="compositionally biased region" description="Polar residues" evidence="10">
    <location>
        <begin position="642"/>
        <end position="655"/>
    </location>
</feature>
<evidence type="ECO:0000259" key="11">
    <source>
        <dbReference type="PROSITE" id="PS50157"/>
    </source>
</evidence>
<dbReference type="GeneID" id="119739390"/>
<feature type="region of interest" description="Disordered" evidence="10">
    <location>
        <begin position="1066"/>
        <end position="1109"/>
    </location>
</feature>
<feature type="region of interest" description="Disordered" evidence="10">
    <location>
        <begin position="1533"/>
        <end position="1592"/>
    </location>
</feature>
<feature type="region of interest" description="Disordered" evidence="10">
    <location>
        <begin position="366"/>
        <end position="388"/>
    </location>
</feature>
<keyword evidence="6" id="KW-0805">Transcription regulation</keyword>
<evidence type="ECO:0000256" key="10">
    <source>
        <dbReference type="SAM" id="MobiDB-lite"/>
    </source>
</evidence>
<reference evidence="12" key="1">
    <citation type="submission" date="2022-11" db="UniProtKB">
        <authorList>
            <consortium name="EnsemblMetazoa"/>
        </authorList>
    </citation>
    <scope>IDENTIFICATION</scope>
</reference>
<dbReference type="OMA" id="TECRSIN"/>
<name>A0A914B2W5_PATMI</name>
<feature type="compositionally biased region" description="Polar residues" evidence="10">
    <location>
        <begin position="233"/>
        <end position="263"/>
    </location>
</feature>
<keyword evidence="4 9" id="KW-0863">Zinc-finger</keyword>
<keyword evidence="7" id="KW-0804">Transcription</keyword>
<sequence length="2642" mass="288792">MSNDWPGPTTTMNSSDEYSYRETSLPIDPYEFRETSSPHDEYAYRETSPPSDRYAYRRSRLPTKESMFLPLLGDSPEDSSDGADRAQRAPTLSPVLLSPGSTTQKLIAAGKIKNCIILLQKTSLDHSSFRHLTDEATETTTLPHETEPSKDLPADSAEESGAEVTSSPNCEQDNEFDSEALDCAKDRCASNRNIFTSFLSEWSDVKIGDSTTVEDRSDAESTSSTIIDDYTEDTNGISSSKEICPSVSSSNTIDPITDSQSINGDDEVDQMMDSRSVNGDNTSYQITDYQSEIGANTICQIVDCRSISTDNIVDQTTDCCSVKSDTEINYVVNYGTIDQNTDCRSVNDDIATNHIPECHTELSTTTYNDNNCRSRDTDPAEDRTDSTVSTVDQITDCQSFTNTDVIDESPVPDIFKRRSSWNDDLMSISSTGSSETIRYPLSPGENSQERFEISEDDQCCVEPEIPKDAEIADRVCDEPPCLERLESLPTPGTCLDLPPLLSPPMLTNVNDDIHSEMGNRSASLYFRASRMASPKGPPSGHTRQELKLSMETAEPPVICPVGMTEITSHLNQKQLEPIKPDEHMSPVSIEVFSSNSTECSKTHSERTESCSDLKDPNPSKNIHNELRGISFDAYVSFPSPPTETATDGQGSFQETFPNLMDSRQAQKDKSEEETPVSQEDQYQEVEYQEMCFHGVNRSDACVNKDGIDIPRHGSAADLQITEVVSLGECTPAMGHELPNNLGEKTDFTPDMMPCTGVVGQKTDSTASSVDQGSSVHECSIWADDSLDSESEASTDTATSIHPFLSDSETERAVASISDNQQPDFHREQENIFDGGIQVAEVVIDPQDENSSPSTDGVGIMFSLDKTMEERDSESHNSDGIPSDTLENDQVDICPTSGNVIQTSQGIQSIQASQSYPVAESVHEKQRESPPELSLKPVAEQIFQEQICPAGEENSTEEKGKESQPVESDGHTQRPPSRYQAENVRERSEMFVPIQTMQTAEIQVKDISHTSQIPQGPVLTSDILSRHANQELLPRGNILNNNQSVSSSHTDRCQEITVYRDASSVRINSTEVNPTSQLQTSAPLNRNQSRSSDEVNGTGRLTNNPPFLPSASLEMDTAISLALMSEMASSAGVKEPRTNQVTDKDKAPSSSASSVRYNKSVDTRTRHLSAPRVSGSIHREETPDVATPQRPNSVHGASNHGIGRSTEIPPGNQKTSSMTAKGRKDVGYGAGFTIVDSSGPIPLAPDNGLFDELKRRLMQDRGVNLNPGQPANILQPTACQNLPDSAIAYQSKNRPYEGWSGIPVEFPDGKRFIAYNREAFHILPLNQLGKGAIGLIGTPDQFPTVSSNNPSQFGGAVQIISSQVPHTIPQNIQLQMPNTVPNPSQVPHTITQNIQLQMPNTVPNPNSYQLQMGSNIMHSNPSFPVAQQIVQTFRPPPSTPSAESGLRNDYQQQLPPVDVHKSLSFFSSKAQQMSTDHVQCPPDQISINRMSHDFGRYQSSVSFQEACEGRTAPPRQSVPIPVQGVAQAAIAVTSERGERYTTEEQSIGSEHPTLPTSMTSSTQPRNRPDTATQVRRDSRESFRTNQQVHGASMHASECTKDCVEAQQRLFGKARGSVAAAKPQKGGNSGHGVSGINSTVFEQNGSRCQENIPVEHPRSQATGTPTNTSQSVGPGASASSVHHLPRDGNVSDRNIGICAPVTTESVDSGGLPGRPMSASSYMCDLAEISRRHTMNQNMHGNQKLPLQLQRDKVPAEGHEQVTNRSMANATNHASQEHPSGAINTGANQRPDNQDQVAQAENNDRALVTTIPDLYWQESAFLKFLPIDLANYLIKQREQGIPIAEAAQALLAERGETTARQQKRVWRSTIHYKSSDASPHSGVSSSSVSEASTHPTPLPYNNHQRANKAHPSVSRDILQQYSHNTSVDNSINPEAQQQLTKKSQGLQIIPGMTRNFYNPPPSVTPLLEADVVAESKSVEAGSIQAQTDILNSPEDSDSALDLRTRTLGGDVVVFDEDHPLISQFSLSNTNLYHRAYTAGEPGPIRASSLINLSSAAMVGAPIMEKSLSPTQLLIRNKLLERRLRIQSRSISTPDILQGYSYPPTSGTTVGESSIQPRNVSSPQNTSSPPYHVSDNQSREVGRTPNVASSHTDVQCVGSVNRAIQREIQGEVVAQNLTIADNREPVSQLSTSAHYPKMKASLQNRWVTETVHPTPVPGSDRQENAPAVDQNAHQVQTAQDNVHTSAPTLSATAIAVDQPAHSIVGSSSDHAAMQPSTLPVEVAPSASTQVAYVNLNMTGLTRTSQPPRKRKAAEVSPDRATCPFCSFEAVNSWGLRTHVNRIHFEKYSKPARGNAKPKRGGAKVASRVPRGKTATQRSPKISASNVQTNLNGQPITAPIQSVPQTDGSVPRTSGYNDVQGRTPQIVSGLTTTASINTTPASSSASLQPMPTPAYVPYTDHRQTDTLHTTEATSLVTHAVTNSSHTVEPNTAQQADEQLHCRYCSLPFKTSQDLLIHLKFQHANTKGLYMCFNCGYSTKSNSTLMKHILKWHGRAKGDDKTFKCTQLKCKESFSTEDELQRHYSSHEAQRTYVCELCNAKYKHITGLRYHQSRHTINYPHKCQQCGLKFKSTGMLQRHEFQKKHFSS</sequence>
<feature type="compositionally biased region" description="Polar residues" evidence="10">
    <location>
        <begin position="1542"/>
        <end position="1572"/>
    </location>
</feature>
<feature type="region of interest" description="Disordered" evidence="10">
    <location>
        <begin position="136"/>
        <end position="174"/>
    </location>
</feature>
<feature type="region of interest" description="Disordered" evidence="10">
    <location>
        <begin position="662"/>
        <end position="681"/>
    </location>
</feature>
<dbReference type="PANTHER" id="PTHR47772:SF13">
    <property type="entry name" value="GASTRULA ZINC FINGER PROTEIN XLCGF49.1-LIKE-RELATED"/>
    <property type="match status" value="1"/>
</dbReference>
<feature type="region of interest" description="Disordered" evidence="10">
    <location>
        <begin position="2210"/>
        <end position="2238"/>
    </location>
</feature>
<feature type="domain" description="C2H2-type" evidence="11">
    <location>
        <begin position="2494"/>
        <end position="2522"/>
    </location>
</feature>
<dbReference type="Proteomes" id="UP000887568">
    <property type="component" value="Unplaced"/>
</dbReference>
<organism evidence="12 13">
    <name type="scientific">Patiria miniata</name>
    <name type="common">Bat star</name>
    <name type="synonym">Asterina miniata</name>
    <dbReference type="NCBI Taxonomy" id="46514"/>
    <lineage>
        <taxon>Eukaryota</taxon>
        <taxon>Metazoa</taxon>
        <taxon>Echinodermata</taxon>
        <taxon>Eleutherozoa</taxon>
        <taxon>Asterozoa</taxon>
        <taxon>Asteroidea</taxon>
        <taxon>Valvatacea</taxon>
        <taxon>Valvatida</taxon>
        <taxon>Asterinidae</taxon>
        <taxon>Patiria</taxon>
    </lineage>
</organism>
<feature type="compositionally biased region" description="Polar residues" evidence="10">
    <location>
        <begin position="1657"/>
        <end position="1678"/>
    </location>
</feature>
<dbReference type="GO" id="GO:0008270">
    <property type="term" value="F:zinc ion binding"/>
    <property type="evidence" value="ECO:0007669"/>
    <property type="project" value="UniProtKB-KW"/>
</dbReference>
<evidence type="ECO:0000256" key="7">
    <source>
        <dbReference type="ARBA" id="ARBA00023163"/>
    </source>
</evidence>
<evidence type="ECO:0000313" key="13">
    <source>
        <dbReference type="Proteomes" id="UP000887568"/>
    </source>
</evidence>
<feature type="compositionally biased region" description="Polar residues" evidence="10">
    <location>
        <begin position="2099"/>
        <end position="2125"/>
    </location>
</feature>
<feature type="region of interest" description="Disordered" evidence="10">
    <location>
        <begin position="2344"/>
        <end position="2417"/>
    </location>
</feature>
<comment type="subcellular location">
    <subcellularLocation>
        <location evidence="1">Nucleus</location>
    </subcellularLocation>
</comment>
<keyword evidence="3" id="KW-0677">Repeat</keyword>
<keyword evidence="2" id="KW-0479">Metal-binding</keyword>
<feature type="compositionally biased region" description="Polar residues" evidence="10">
    <location>
        <begin position="2227"/>
        <end position="2238"/>
    </location>
</feature>
<feature type="compositionally biased region" description="Polar residues" evidence="10">
    <location>
        <begin position="1066"/>
        <end position="1089"/>
    </location>
</feature>
<feature type="region of interest" description="Disordered" evidence="10">
    <location>
        <begin position="867"/>
        <end position="892"/>
    </location>
</feature>
<dbReference type="PANTHER" id="PTHR47772">
    <property type="entry name" value="ZINC FINGER PROTEIN 200"/>
    <property type="match status" value="1"/>
</dbReference>
<dbReference type="Gene3D" id="3.30.160.60">
    <property type="entry name" value="Classic Zinc Finger"/>
    <property type="match status" value="2"/>
</dbReference>
<dbReference type="EnsemblMetazoa" id="XM_038214324.1">
    <property type="protein sequence ID" value="XP_038070252.1"/>
    <property type="gene ID" value="LOC119739390"/>
</dbReference>
<dbReference type="GO" id="GO:0005634">
    <property type="term" value="C:nucleus"/>
    <property type="evidence" value="ECO:0007669"/>
    <property type="project" value="UniProtKB-SubCell"/>
</dbReference>
<evidence type="ECO:0000256" key="9">
    <source>
        <dbReference type="PROSITE-ProRule" id="PRU00042"/>
    </source>
</evidence>
<proteinExistence type="predicted"/>
<dbReference type="RefSeq" id="XP_038070252.1">
    <property type="nucleotide sequence ID" value="XM_038214324.1"/>
</dbReference>
<evidence type="ECO:0000256" key="3">
    <source>
        <dbReference type="ARBA" id="ARBA00022737"/>
    </source>
</evidence>
<feature type="region of interest" description="Disordered" evidence="10">
    <location>
        <begin position="1867"/>
        <end position="1910"/>
    </location>
</feature>
<dbReference type="RefSeq" id="XP_038070253.1">
    <property type="nucleotide sequence ID" value="XM_038214325.1"/>
</dbReference>
<evidence type="ECO:0000256" key="1">
    <source>
        <dbReference type="ARBA" id="ARBA00004123"/>
    </source>
</evidence>
<feature type="domain" description="C2H2-type" evidence="11">
    <location>
        <begin position="2587"/>
        <end position="2614"/>
    </location>
</feature>
<dbReference type="SMART" id="SM00355">
    <property type="entry name" value="ZnF_C2H2"/>
    <property type="match status" value="6"/>
</dbReference>
<feature type="region of interest" description="Disordered" evidence="10">
    <location>
        <begin position="229"/>
        <end position="266"/>
    </location>
</feature>
<keyword evidence="5" id="KW-0862">Zinc</keyword>
<dbReference type="InterPro" id="IPR013087">
    <property type="entry name" value="Znf_C2H2_type"/>
</dbReference>
<feature type="region of interest" description="Disordered" evidence="10">
    <location>
        <begin position="1767"/>
        <end position="1797"/>
    </location>
</feature>
<evidence type="ECO:0000256" key="2">
    <source>
        <dbReference type="ARBA" id="ARBA00022723"/>
    </source>
</evidence>
<dbReference type="PROSITE" id="PS00028">
    <property type="entry name" value="ZINC_FINGER_C2H2_1"/>
    <property type="match status" value="4"/>
</dbReference>
<feature type="domain" description="C2H2-type" evidence="11">
    <location>
        <begin position="2557"/>
        <end position="2586"/>
    </location>
</feature>
<feature type="compositionally biased region" description="Basic and acidic residues" evidence="10">
    <location>
        <begin position="1133"/>
        <end position="1146"/>
    </location>
</feature>
<feature type="compositionally biased region" description="Polar residues" evidence="10">
    <location>
        <begin position="2369"/>
        <end position="2417"/>
    </location>
</feature>
<feature type="compositionally biased region" description="Basic and acidic residues" evidence="10">
    <location>
        <begin position="372"/>
        <end position="385"/>
    </location>
</feature>
<feature type="domain" description="C2H2-type" evidence="11">
    <location>
        <begin position="2615"/>
        <end position="2642"/>
    </location>
</feature>
<dbReference type="SUPFAM" id="SSF57667">
    <property type="entry name" value="beta-beta-alpha zinc fingers"/>
    <property type="match status" value="2"/>
</dbReference>
<feature type="region of interest" description="Disordered" evidence="10">
    <location>
        <begin position="1129"/>
        <end position="1221"/>
    </location>
</feature>
<feature type="region of interest" description="Disordered" evidence="10">
    <location>
        <begin position="1654"/>
        <end position="1691"/>
    </location>
</feature>
<dbReference type="InterPro" id="IPR050636">
    <property type="entry name" value="C2H2-ZF_domain-containing"/>
</dbReference>
<evidence type="ECO:0000256" key="4">
    <source>
        <dbReference type="ARBA" id="ARBA00022771"/>
    </source>
</evidence>
<feature type="region of interest" description="Disordered" evidence="10">
    <location>
        <begin position="2091"/>
        <end position="2146"/>
    </location>
</feature>
<feature type="region of interest" description="Disordered" evidence="10">
    <location>
        <begin position="948"/>
        <end position="983"/>
    </location>
</feature>
<protein>
    <recommendedName>
        <fullName evidence="11">C2H2-type domain-containing protein</fullName>
    </recommendedName>
</protein>
<evidence type="ECO:0000256" key="5">
    <source>
        <dbReference type="ARBA" id="ARBA00022833"/>
    </source>
</evidence>
<dbReference type="Pfam" id="PF00096">
    <property type="entry name" value="zf-C2H2"/>
    <property type="match status" value="1"/>
</dbReference>
<feature type="domain" description="C2H2-type" evidence="11">
    <location>
        <begin position="2524"/>
        <end position="2552"/>
    </location>
</feature>
<keyword evidence="13" id="KW-1185">Reference proteome</keyword>
<evidence type="ECO:0000256" key="6">
    <source>
        <dbReference type="ARBA" id="ARBA00023015"/>
    </source>
</evidence>
<feature type="compositionally biased region" description="Basic and acidic residues" evidence="10">
    <location>
        <begin position="30"/>
        <end position="44"/>
    </location>
</feature>
<feature type="region of interest" description="Disordered" evidence="10">
    <location>
        <begin position="1613"/>
        <end position="1636"/>
    </location>
</feature>
<feature type="region of interest" description="Disordered" evidence="10">
    <location>
        <begin position="1"/>
        <end position="96"/>
    </location>
</feature>
<accession>A0A914B2W5</accession>
<evidence type="ECO:0000256" key="8">
    <source>
        <dbReference type="ARBA" id="ARBA00023242"/>
    </source>
</evidence>
<feature type="compositionally biased region" description="Basic and acidic residues" evidence="10">
    <location>
        <begin position="955"/>
        <end position="971"/>
    </location>
</feature>
<feature type="region of interest" description="Disordered" evidence="10">
    <location>
        <begin position="786"/>
        <end position="821"/>
    </location>
</feature>
<dbReference type="InterPro" id="IPR036236">
    <property type="entry name" value="Znf_C2H2_sf"/>
</dbReference>
<feature type="region of interest" description="Disordered" evidence="10">
    <location>
        <begin position="595"/>
        <end position="655"/>
    </location>
</feature>
<dbReference type="OrthoDB" id="10032537at2759"/>
<dbReference type="PROSITE" id="PS50157">
    <property type="entry name" value="ZINC_FINGER_C2H2_2"/>
    <property type="match status" value="5"/>
</dbReference>